<dbReference type="Gene3D" id="3.10.450.50">
    <property type="match status" value="1"/>
</dbReference>
<dbReference type="EMBL" id="CP008884">
    <property type="protein sequence ID" value="AIF48368.1"/>
    <property type="molecule type" value="Genomic_DNA"/>
</dbReference>
<evidence type="ECO:0000256" key="1">
    <source>
        <dbReference type="SAM" id="SignalP"/>
    </source>
</evidence>
<dbReference type="SUPFAM" id="SSF54427">
    <property type="entry name" value="NTF2-like"/>
    <property type="match status" value="1"/>
</dbReference>
<dbReference type="InterPro" id="IPR032710">
    <property type="entry name" value="NTF2-like_dom_sf"/>
</dbReference>
<accession>A0A075K862</accession>
<feature type="signal peptide" evidence="1">
    <location>
        <begin position="1"/>
        <end position="19"/>
    </location>
</feature>
<dbReference type="Proteomes" id="UP000027987">
    <property type="component" value="Chromosome"/>
</dbReference>
<name>A0A075K862_9GAMM</name>
<feature type="chain" id="PRO_5001707607" description="SnoaL-like domain-containing protein" evidence="1">
    <location>
        <begin position="20"/>
        <end position="141"/>
    </location>
</feature>
<evidence type="ECO:0000313" key="3">
    <source>
        <dbReference type="EMBL" id="AIF48368.1"/>
    </source>
</evidence>
<proteinExistence type="predicted"/>
<sequence>MSPVSALLLAAVMVTSMDAEPTPPSVVQAMFDAFNRHDATAMARLYASDARLASSDFCKTRTGRAEVVRTYRELFAAFPDIRDEVEQMVVQDDRVAVRFMARSDAGVLPLRLPISTFLTVRHGQILSDDSIFDTGGRPCSP</sequence>
<keyword evidence="1" id="KW-0732">Signal</keyword>
<dbReference type="InterPro" id="IPR037401">
    <property type="entry name" value="SnoaL-like"/>
</dbReference>
<dbReference type="HOGENOM" id="CLU_1822319_0_0_6"/>
<keyword evidence="4" id="KW-1185">Reference proteome</keyword>
<dbReference type="Pfam" id="PF12680">
    <property type="entry name" value="SnoaL_2"/>
    <property type="match status" value="1"/>
</dbReference>
<dbReference type="KEGG" id="dja:HY57_14500"/>
<dbReference type="PATRIC" id="fig|1217721.7.peg.2982"/>
<reference evidence="3 4" key="1">
    <citation type="submission" date="2014-07" db="EMBL/GenBank/DDBJ databases">
        <title>Complete Genome Sequence of Dyella japonica Strain A8 Isolated from Malaysian Tropical Soil.</title>
        <authorList>
            <person name="Hui R.K.H."/>
            <person name="Chen J.-W."/>
            <person name="Chan K.-G."/>
            <person name="Leung F.C.C."/>
        </authorList>
    </citation>
    <scope>NUCLEOTIDE SEQUENCE [LARGE SCALE GENOMIC DNA]</scope>
    <source>
        <strain evidence="3 4">A8</strain>
    </source>
</reference>
<organism evidence="3 4">
    <name type="scientific">Dyella japonica A8</name>
    <dbReference type="NCBI Taxonomy" id="1217721"/>
    <lineage>
        <taxon>Bacteria</taxon>
        <taxon>Pseudomonadati</taxon>
        <taxon>Pseudomonadota</taxon>
        <taxon>Gammaproteobacteria</taxon>
        <taxon>Lysobacterales</taxon>
        <taxon>Rhodanobacteraceae</taxon>
        <taxon>Dyella</taxon>
    </lineage>
</organism>
<gene>
    <name evidence="3" type="ORF">HY57_14500</name>
</gene>
<feature type="domain" description="SnoaL-like" evidence="2">
    <location>
        <begin position="27"/>
        <end position="125"/>
    </location>
</feature>
<evidence type="ECO:0000313" key="4">
    <source>
        <dbReference type="Proteomes" id="UP000027987"/>
    </source>
</evidence>
<dbReference type="AlphaFoldDB" id="A0A075K862"/>
<evidence type="ECO:0000259" key="2">
    <source>
        <dbReference type="Pfam" id="PF12680"/>
    </source>
</evidence>
<protein>
    <recommendedName>
        <fullName evidence="2">SnoaL-like domain-containing protein</fullName>
    </recommendedName>
</protein>